<dbReference type="GO" id="GO:0005615">
    <property type="term" value="C:extracellular space"/>
    <property type="evidence" value="ECO:0007669"/>
    <property type="project" value="UniProtKB-UniRule"/>
</dbReference>
<dbReference type="InterPro" id="IPR001111">
    <property type="entry name" value="TGF-b_propeptide"/>
</dbReference>
<evidence type="ECO:0000256" key="6">
    <source>
        <dbReference type="ARBA" id="ARBA00022729"/>
    </source>
</evidence>
<dbReference type="GO" id="GO:0005125">
    <property type="term" value="F:cytokine activity"/>
    <property type="evidence" value="ECO:0007669"/>
    <property type="project" value="UniProtKB-UniRule"/>
</dbReference>
<keyword evidence="4 14" id="KW-0964">Secreted</keyword>
<dbReference type="GeneID" id="446040"/>
<evidence type="ECO:0000256" key="4">
    <source>
        <dbReference type="ARBA" id="ARBA00022525"/>
    </source>
</evidence>
<dbReference type="Pfam" id="PF00688">
    <property type="entry name" value="TGFb_propeptide"/>
    <property type="match status" value="1"/>
</dbReference>
<dbReference type="FunFam" id="2.60.120.970:FF:000001">
    <property type="entry name" value="Growth/differentiation factor 8"/>
    <property type="match status" value="1"/>
</dbReference>
<dbReference type="EMBL" id="AY445321">
    <property type="protein sequence ID" value="AAR88254.1"/>
    <property type="molecule type" value="mRNA"/>
</dbReference>
<evidence type="ECO:0000256" key="5">
    <source>
        <dbReference type="ARBA" id="ARBA00022685"/>
    </source>
</evidence>
<dbReference type="RefSeq" id="NP_001027843.1">
    <property type="nucleotide sequence ID" value="NM_001032671.1"/>
</dbReference>
<dbReference type="PANTHER" id="PTHR11848:SF150">
    <property type="entry name" value="GROWTH_DIFFERENTIATION FACTOR 8"/>
    <property type="match status" value="1"/>
</dbReference>
<dbReference type="InterPro" id="IPR029034">
    <property type="entry name" value="Cystine-knot_cytokine"/>
</dbReference>
<dbReference type="FunFam" id="2.10.90.10:FF:000006">
    <property type="entry name" value="growth/differentiation factor 8"/>
    <property type="match status" value="1"/>
</dbReference>
<feature type="signal peptide" evidence="15">
    <location>
        <begin position="1"/>
        <end position="15"/>
    </location>
</feature>
<dbReference type="OrthoDB" id="5948587at2759"/>
<feature type="domain" description="TGF-beta family profile" evidence="16">
    <location>
        <begin position="247"/>
        <end position="359"/>
    </location>
</feature>
<dbReference type="Gene3D" id="2.60.120.970">
    <property type="match status" value="1"/>
</dbReference>
<dbReference type="GO" id="GO:0008083">
    <property type="term" value="F:growth factor activity"/>
    <property type="evidence" value="ECO:0007669"/>
    <property type="project" value="UniProtKB-UniRule"/>
</dbReference>
<dbReference type="SMR" id="Q6SYV4"/>
<dbReference type="Pfam" id="PF00019">
    <property type="entry name" value="TGF_beta"/>
    <property type="match status" value="1"/>
</dbReference>
<evidence type="ECO:0000256" key="7">
    <source>
        <dbReference type="ARBA" id="ARBA00023030"/>
    </source>
</evidence>
<dbReference type="SMART" id="SM00204">
    <property type="entry name" value="TGFB"/>
    <property type="match status" value="1"/>
</dbReference>
<sequence>MLVLAVLTVVSAGFSMEMNQTSRLLAESGEQCSACDFREHSKQMRLHSIKSQILSILRLEQAPNISRDMIRQLLPKAPPLTQLLDQYDPRVEDEDHATTETIITMATKPNPIAQDALSSCCLLSLSPKIQPKNILRALLWVHLRPADTVATVFLQISRLKPGIEGNNTRVRVRSLRIDTDTAGAGSWQSVDIKSLLQAWLRQPETNYGIEINAFDSKGEDRAVTSLEPGEEGLQPFIEVKILNSPKRSRRESGLNCDEESAETRCCRYPLTVDFEEFGWDWIIAPKRYRANYCSGECEFLHPQQYPHAHLVNQANPRGTAGPRCTPTKMSPINMLYFNRKEQIIYGKIPSMVVDHCGCS</sequence>
<evidence type="ECO:0000256" key="15">
    <source>
        <dbReference type="SAM" id="SignalP"/>
    </source>
</evidence>
<accession>Q6SYV4</accession>
<evidence type="ECO:0000256" key="3">
    <source>
        <dbReference type="ARBA" id="ARBA00022514"/>
    </source>
</evidence>
<comment type="subcellular location">
    <subcellularLocation>
        <location evidence="1 14">Secreted</location>
    </subcellularLocation>
</comment>
<keyword evidence="6 14" id="KW-0732">Signal</keyword>
<comment type="subunit">
    <text evidence="14">Homodimer; disulfide-linked.</text>
</comment>
<dbReference type="PANTHER" id="PTHR11848">
    <property type="entry name" value="TGF-BETA FAMILY"/>
    <property type="match status" value="1"/>
</dbReference>
<feature type="chain" id="PRO_5013130610" description="Growth/differentiation factor 8" evidence="15">
    <location>
        <begin position="16"/>
        <end position="359"/>
    </location>
</feature>
<evidence type="ECO:0000256" key="8">
    <source>
        <dbReference type="ARBA" id="ARBA00023157"/>
    </source>
</evidence>
<evidence type="ECO:0000256" key="10">
    <source>
        <dbReference type="ARBA" id="ARBA00023756"/>
    </source>
</evidence>
<keyword evidence="5 14" id="KW-0165">Cleavage on pair of basic residues</keyword>
<proteinExistence type="evidence at transcript level"/>
<dbReference type="Gene3D" id="2.10.90.10">
    <property type="entry name" value="Cystine-knot cytokines"/>
    <property type="match status" value="1"/>
</dbReference>
<evidence type="ECO:0000256" key="2">
    <source>
        <dbReference type="ARBA" id="ARBA00006656"/>
    </source>
</evidence>
<evidence type="ECO:0000313" key="17">
    <source>
        <dbReference type="EMBL" id="AAR88254.1"/>
    </source>
</evidence>
<evidence type="ECO:0000256" key="11">
    <source>
        <dbReference type="ARBA" id="ARBA00023852"/>
    </source>
</evidence>
<dbReference type="PROSITE" id="PS51362">
    <property type="entry name" value="TGF_BETA_2"/>
    <property type="match status" value="1"/>
</dbReference>
<dbReference type="SUPFAM" id="SSF57501">
    <property type="entry name" value="Cystine-knot cytokines"/>
    <property type="match status" value="1"/>
</dbReference>
<dbReference type="PROSITE" id="PS00250">
    <property type="entry name" value="TGF_BETA_1"/>
    <property type="match status" value="1"/>
</dbReference>
<evidence type="ECO:0000256" key="14">
    <source>
        <dbReference type="RuleBase" id="RU369049"/>
    </source>
</evidence>
<protein>
    <recommendedName>
        <fullName evidence="11 14">Growth/differentiation factor 8</fullName>
        <shortName evidence="14">GDF-8</shortName>
    </recommendedName>
    <alternativeName>
        <fullName evidence="12 14">Myostatin</fullName>
    </alternativeName>
</protein>
<dbReference type="InterPro" id="IPR017948">
    <property type="entry name" value="TGFb_CS"/>
</dbReference>
<evidence type="ECO:0000256" key="12">
    <source>
        <dbReference type="ARBA" id="ARBA00031866"/>
    </source>
</evidence>
<name>Q6SYV4_TAKRU</name>
<evidence type="ECO:0000256" key="9">
    <source>
        <dbReference type="ARBA" id="ARBA00023180"/>
    </source>
</evidence>
<dbReference type="AlphaFoldDB" id="Q6SYV4"/>
<keyword evidence="7 13" id="KW-0339">Growth factor</keyword>
<comment type="function">
    <text evidence="10 14">Acts specifically as a negative regulator of skeletal muscle growth.</text>
</comment>
<keyword evidence="9" id="KW-0325">Glycoprotein</keyword>
<keyword evidence="8 14" id="KW-1015">Disulfide bond</keyword>
<evidence type="ECO:0000256" key="1">
    <source>
        <dbReference type="ARBA" id="ARBA00004613"/>
    </source>
</evidence>
<comment type="similarity">
    <text evidence="2 13">Belongs to the TGF-beta family.</text>
</comment>
<reference evidence="17" key="1">
    <citation type="submission" date="2003-10" db="EMBL/GenBank/DDBJ databases">
        <title>Two myostatin paralogs from Fugu rubripes.</title>
        <authorList>
            <person name="Fernandes J.M."/>
            <person name="Kinghorn J.R."/>
            <person name="Johnston I.A."/>
        </authorList>
    </citation>
    <scope>NUCLEOTIDE SEQUENCE</scope>
</reference>
<evidence type="ECO:0000256" key="13">
    <source>
        <dbReference type="RuleBase" id="RU000354"/>
    </source>
</evidence>
<dbReference type="KEGG" id="tru:446040"/>
<evidence type="ECO:0000259" key="16">
    <source>
        <dbReference type="PROSITE" id="PS51362"/>
    </source>
</evidence>
<keyword evidence="3 14" id="KW-0202">Cytokine</keyword>
<dbReference type="InterPro" id="IPR015615">
    <property type="entry name" value="TGF-beta-rel"/>
</dbReference>
<organism evidence="17">
    <name type="scientific">Takifugu rubripes</name>
    <name type="common">Japanese pufferfish</name>
    <name type="synonym">Fugu rubripes</name>
    <dbReference type="NCBI Taxonomy" id="31033"/>
    <lineage>
        <taxon>Eukaryota</taxon>
        <taxon>Metazoa</taxon>
        <taxon>Chordata</taxon>
        <taxon>Craniata</taxon>
        <taxon>Vertebrata</taxon>
        <taxon>Euteleostomi</taxon>
        <taxon>Actinopterygii</taxon>
        <taxon>Neopterygii</taxon>
        <taxon>Teleostei</taxon>
        <taxon>Neoteleostei</taxon>
        <taxon>Acanthomorphata</taxon>
        <taxon>Eupercaria</taxon>
        <taxon>Tetraodontiformes</taxon>
        <taxon>Tetradontoidea</taxon>
        <taxon>Tetraodontidae</taxon>
        <taxon>Takifugu</taxon>
    </lineage>
</organism>
<dbReference type="InterPro" id="IPR001839">
    <property type="entry name" value="TGF-b_C"/>
</dbReference>